<proteinExistence type="inferred from homology"/>
<dbReference type="InterPro" id="IPR000070">
    <property type="entry name" value="Pectinesterase_cat"/>
</dbReference>
<comment type="pathway">
    <text evidence="5">Glycan metabolism; pectin degradation; 2-dehydro-3-deoxy-D-gluconate from pectin: step 1/5.</text>
</comment>
<feature type="domain" description="Pectinesterase catalytic" evidence="6">
    <location>
        <begin position="163"/>
        <end position="310"/>
    </location>
</feature>
<dbReference type="GO" id="GO:0030599">
    <property type="term" value="F:pectinesterase activity"/>
    <property type="evidence" value="ECO:0007669"/>
    <property type="project" value="UniProtKB-UniRule"/>
</dbReference>
<gene>
    <name evidence="7" type="ORF">C8E03_103361</name>
</gene>
<dbReference type="InterPro" id="IPR012334">
    <property type="entry name" value="Pectin_lyas_fold"/>
</dbReference>
<dbReference type="GO" id="GO:0009279">
    <property type="term" value="C:cell outer membrane"/>
    <property type="evidence" value="ECO:0007669"/>
    <property type="project" value="TreeGrafter"/>
</dbReference>
<evidence type="ECO:0000256" key="3">
    <source>
        <dbReference type="ARBA" id="ARBA00023085"/>
    </source>
</evidence>
<reference evidence="7 8" key="1">
    <citation type="submission" date="2018-05" db="EMBL/GenBank/DDBJ databases">
        <title>Genomic Encyclopedia of Type Strains, Phase IV (KMG-IV): sequencing the most valuable type-strain genomes for metagenomic binning, comparative biology and taxonomic classification.</title>
        <authorList>
            <person name="Goeker M."/>
        </authorList>
    </citation>
    <scope>NUCLEOTIDE SEQUENCE [LARGE SCALE GENOMIC DNA]</scope>
    <source>
        <strain evidence="7 8">DSM 28816</strain>
    </source>
</reference>
<accession>A0A318ETT3</accession>
<dbReference type="EMBL" id="QICS01000003">
    <property type="protein sequence ID" value="PXV91791.1"/>
    <property type="molecule type" value="Genomic_DNA"/>
</dbReference>
<comment type="catalytic activity">
    <reaction evidence="5">
        <text>[(1-&gt;4)-alpha-D-galacturonosyl methyl ester](n) + n H2O = [(1-&gt;4)-alpha-D-galacturonosyl](n) + n methanol + n H(+)</text>
        <dbReference type="Rhea" id="RHEA:22380"/>
        <dbReference type="Rhea" id="RHEA-COMP:14570"/>
        <dbReference type="Rhea" id="RHEA-COMP:14573"/>
        <dbReference type="ChEBI" id="CHEBI:15377"/>
        <dbReference type="ChEBI" id="CHEBI:15378"/>
        <dbReference type="ChEBI" id="CHEBI:17790"/>
        <dbReference type="ChEBI" id="CHEBI:140522"/>
        <dbReference type="ChEBI" id="CHEBI:140523"/>
        <dbReference type="EC" id="3.1.1.11"/>
    </reaction>
</comment>
<dbReference type="EC" id="3.1.1.11" evidence="5"/>
<dbReference type="Proteomes" id="UP000247523">
    <property type="component" value="Unassembled WGS sequence"/>
</dbReference>
<evidence type="ECO:0000259" key="6">
    <source>
        <dbReference type="Pfam" id="PF01095"/>
    </source>
</evidence>
<dbReference type="PANTHER" id="PTHR31321:SF57">
    <property type="entry name" value="PECTINESTERASE 53-RELATED"/>
    <property type="match status" value="1"/>
</dbReference>
<dbReference type="PANTHER" id="PTHR31321">
    <property type="entry name" value="ACYL-COA THIOESTER HYDROLASE YBHC-RELATED"/>
    <property type="match status" value="1"/>
</dbReference>
<keyword evidence="2 5" id="KW-0378">Hydrolase</keyword>
<dbReference type="InterPro" id="IPR011050">
    <property type="entry name" value="Pectin_lyase_fold/virulence"/>
</dbReference>
<dbReference type="AlphaFoldDB" id="A0A318ETT3"/>
<feature type="domain" description="Pectinesterase catalytic" evidence="6">
    <location>
        <begin position="3"/>
        <end position="138"/>
    </location>
</feature>
<comment type="similarity">
    <text evidence="1">Belongs to the pectinesterase family.</text>
</comment>
<dbReference type="UniPathway" id="UPA00545">
    <property type="reaction ID" value="UER00823"/>
</dbReference>
<evidence type="ECO:0000313" key="7">
    <source>
        <dbReference type="EMBL" id="PXV91791.1"/>
    </source>
</evidence>
<dbReference type="RefSeq" id="WP_110290882.1">
    <property type="nucleotide sequence ID" value="NZ_QICS01000003.1"/>
</dbReference>
<evidence type="ECO:0000256" key="2">
    <source>
        <dbReference type="ARBA" id="ARBA00022801"/>
    </source>
</evidence>
<evidence type="ECO:0000256" key="5">
    <source>
        <dbReference type="RuleBase" id="RU000589"/>
    </source>
</evidence>
<dbReference type="Pfam" id="PF01095">
    <property type="entry name" value="Pectinesterase"/>
    <property type="match status" value="2"/>
</dbReference>
<dbReference type="GO" id="GO:0042545">
    <property type="term" value="P:cell wall modification"/>
    <property type="evidence" value="ECO:0007669"/>
    <property type="project" value="UniProtKB-UniRule"/>
</dbReference>
<evidence type="ECO:0000313" key="8">
    <source>
        <dbReference type="Proteomes" id="UP000247523"/>
    </source>
</evidence>
<evidence type="ECO:0000256" key="4">
    <source>
        <dbReference type="PROSITE-ProRule" id="PRU10040"/>
    </source>
</evidence>
<dbReference type="PROSITE" id="PS00503">
    <property type="entry name" value="PECTINESTERASE_2"/>
    <property type="match status" value="1"/>
</dbReference>
<feature type="active site" evidence="4">
    <location>
        <position position="177"/>
    </location>
</feature>
<sequence length="313" mass="35156">MITIDPNGQGDFTSIEAALASVEKDTSPIQLFIKAGIYKERIEITRPNIALIGENRENTIITNDYYAKMKMEDGSLRRTFRTYSVFLDGKNITAENLTFVNSSGLGKDVGQAIAVYAEGDFLTFKNCSFLGSQDTLFTGPLPPTVIEPGGFTGPKEFAPRINSRQLYENCYIQGDIDFIFGSATAYFDNCEIFSQNINQEVNGYVTAPSTPQEQEFGYVFNHCHLIGDCPKESVYLGRPWRNYAKAVFMNCEMGAHIKREGFHDWNKTDSHATTFFAEYNSYGPGANDKARAPWVKILNEEEAKIFSKDNVFK</sequence>
<dbReference type="GO" id="GO:0045490">
    <property type="term" value="P:pectin catabolic process"/>
    <property type="evidence" value="ECO:0007669"/>
    <property type="project" value="UniProtKB-UniRule"/>
</dbReference>
<name>A0A318ETT3_9FIRM</name>
<dbReference type="InterPro" id="IPR033131">
    <property type="entry name" value="Pectinesterase_Asp_AS"/>
</dbReference>
<dbReference type="Gene3D" id="2.160.20.10">
    <property type="entry name" value="Single-stranded right-handed beta-helix, Pectin lyase-like"/>
    <property type="match status" value="1"/>
</dbReference>
<keyword evidence="3 5" id="KW-0063">Aspartyl esterase</keyword>
<dbReference type="SUPFAM" id="SSF51126">
    <property type="entry name" value="Pectin lyase-like"/>
    <property type="match status" value="1"/>
</dbReference>
<evidence type="ECO:0000256" key="1">
    <source>
        <dbReference type="ARBA" id="ARBA00008891"/>
    </source>
</evidence>
<protein>
    <recommendedName>
        <fullName evidence="5">Pectinesterase</fullName>
        <ecNumber evidence="5">3.1.1.11</ecNumber>
    </recommendedName>
</protein>
<comment type="caution">
    <text evidence="7">The sequence shown here is derived from an EMBL/GenBank/DDBJ whole genome shotgun (WGS) entry which is preliminary data.</text>
</comment>
<organism evidence="7 8">
    <name type="scientific">Lachnotalea glycerini</name>
    <dbReference type="NCBI Taxonomy" id="1763509"/>
    <lineage>
        <taxon>Bacteria</taxon>
        <taxon>Bacillati</taxon>
        <taxon>Bacillota</taxon>
        <taxon>Clostridia</taxon>
        <taxon>Lachnospirales</taxon>
        <taxon>Lachnospiraceae</taxon>
        <taxon>Lachnotalea</taxon>
    </lineage>
</organism>